<evidence type="ECO:0000313" key="3">
    <source>
        <dbReference type="Proteomes" id="UP001328107"/>
    </source>
</evidence>
<evidence type="ECO:0000256" key="1">
    <source>
        <dbReference type="SAM" id="SignalP"/>
    </source>
</evidence>
<keyword evidence="3" id="KW-1185">Reference proteome</keyword>
<name>A0AAN4ZPA3_9BILA</name>
<accession>A0AAN4ZPA3</accession>
<evidence type="ECO:0000313" key="2">
    <source>
        <dbReference type="EMBL" id="GMR43524.1"/>
    </source>
</evidence>
<proteinExistence type="predicted"/>
<evidence type="ECO:0008006" key="4">
    <source>
        <dbReference type="Google" id="ProtNLM"/>
    </source>
</evidence>
<gene>
    <name evidence="2" type="ORF">PMAYCL1PPCAC_13719</name>
</gene>
<dbReference type="EMBL" id="BTRK01000003">
    <property type="protein sequence ID" value="GMR43524.1"/>
    <property type="molecule type" value="Genomic_DNA"/>
</dbReference>
<feature type="signal peptide" evidence="1">
    <location>
        <begin position="1"/>
        <end position="28"/>
    </location>
</feature>
<sequence length="145" mass="15062">LRLAIAFATLFHLSSHLALLLVVPPVLSTSRFLSGSGVFQSVFTSSTVSSSFCSLSSPPSIASSSWRAVISGATVPVEASIFRFPLLEDGDGRAEGVAGSCVLPSIRFDSLPLDASCVAPSPAFGLSLPPAAFLDYNFSIRHDSG</sequence>
<reference evidence="3" key="1">
    <citation type="submission" date="2022-10" db="EMBL/GenBank/DDBJ databases">
        <title>Genome assembly of Pristionchus species.</title>
        <authorList>
            <person name="Yoshida K."/>
            <person name="Sommer R.J."/>
        </authorList>
    </citation>
    <scope>NUCLEOTIDE SEQUENCE [LARGE SCALE GENOMIC DNA]</scope>
    <source>
        <strain evidence="3">RS5460</strain>
    </source>
</reference>
<dbReference type="Proteomes" id="UP001328107">
    <property type="component" value="Unassembled WGS sequence"/>
</dbReference>
<comment type="caution">
    <text evidence="2">The sequence shown here is derived from an EMBL/GenBank/DDBJ whole genome shotgun (WGS) entry which is preliminary data.</text>
</comment>
<protein>
    <recommendedName>
        <fullName evidence="4">Secreted protein</fullName>
    </recommendedName>
</protein>
<keyword evidence="1" id="KW-0732">Signal</keyword>
<organism evidence="2 3">
    <name type="scientific">Pristionchus mayeri</name>
    <dbReference type="NCBI Taxonomy" id="1317129"/>
    <lineage>
        <taxon>Eukaryota</taxon>
        <taxon>Metazoa</taxon>
        <taxon>Ecdysozoa</taxon>
        <taxon>Nematoda</taxon>
        <taxon>Chromadorea</taxon>
        <taxon>Rhabditida</taxon>
        <taxon>Rhabditina</taxon>
        <taxon>Diplogasteromorpha</taxon>
        <taxon>Diplogasteroidea</taxon>
        <taxon>Neodiplogasteridae</taxon>
        <taxon>Pristionchus</taxon>
    </lineage>
</organism>
<dbReference type="AlphaFoldDB" id="A0AAN4ZPA3"/>
<feature type="non-terminal residue" evidence="2">
    <location>
        <position position="1"/>
    </location>
</feature>
<feature type="chain" id="PRO_5042907276" description="Secreted protein" evidence="1">
    <location>
        <begin position="29"/>
        <end position="145"/>
    </location>
</feature>